<dbReference type="GO" id="GO:0030435">
    <property type="term" value="P:sporulation resulting in formation of a cellular spore"/>
    <property type="evidence" value="ECO:0007669"/>
    <property type="project" value="InterPro"/>
</dbReference>
<dbReference type="PROSITE" id="PS50853">
    <property type="entry name" value="FN3"/>
    <property type="match status" value="4"/>
</dbReference>
<dbReference type="PANTHER" id="PTHR46957">
    <property type="entry name" value="CYTOKINE RECEPTOR"/>
    <property type="match status" value="1"/>
</dbReference>
<dbReference type="InterPro" id="IPR036116">
    <property type="entry name" value="FN3_sf"/>
</dbReference>
<dbReference type="SMART" id="SM00060">
    <property type="entry name" value="FN3"/>
    <property type="match status" value="5"/>
</dbReference>
<feature type="domain" description="Fibronectin type-III" evidence="1">
    <location>
        <begin position="605"/>
        <end position="696"/>
    </location>
</feature>
<reference evidence="2" key="1">
    <citation type="submission" date="2023-08" db="EMBL/GenBank/DDBJ databases">
        <title>Nitrogen cycling bacteria in agricultural field soils.</title>
        <authorList>
            <person name="Jang J."/>
        </authorList>
    </citation>
    <scope>NUCLEOTIDE SEQUENCE</scope>
    <source>
        <strain evidence="2">PS3-36</strain>
    </source>
</reference>
<gene>
    <name evidence="2" type="ORF">RCG21_09855</name>
</gene>
<dbReference type="SUPFAM" id="SSF49265">
    <property type="entry name" value="Fibronectin type III"/>
    <property type="match status" value="3"/>
</dbReference>
<dbReference type="GO" id="GO:0016020">
    <property type="term" value="C:membrane"/>
    <property type="evidence" value="ECO:0007669"/>
    <property type="project" value="UniProtKB-SubCell"/>
</dbReference>
<comment type="caution">
    <text evidence="2">The sequence shown here is derived from an EMBL/GenBank/DDBJ whole genome shotgun (WGS) entry which is preliminary data.</text>
</comment>
<feature type="domain" description="Fibronectin type-III" evidence="1">
    <location>
        <begin position="788"/>
        <end position="877"/>
    </location>
</feature>
<dbReference type="InterPro" id="IPR003961">
    <property type="entry name" value="FN3_dom"/>
</dbReference>
<dbReference type="PANTHER" id="PTHR46957:SF3">
    <property type="entry name" value="CYTOKINE RECEPTOR"/>
    <property type="match status" value="1"/>
</dbReference>
<dbReference type="EMBL" id="JAVGVR010000001">
    <property type="protein sequence ID" value="MDQ6596650.1"/>
    <property type="molecule type" value="Genomic_DNA"/>
</dbReference>
<name>A0AA90QNC5_9BACI</name>
<evidence type="ECO:0000313" key="2">
    <source>
        <dbReference type="EMBL" id="MDQ6596650.1"/>
    </source>
</evidence>
<dbReference type="InterPro" id="IPR050713">
    <property type="entry name" value="RTP_Phos/Ushers"/>
</dbReference>
<dbReference type="AlphaFoldDB" id="A0AA90QNC5"/>
<dbReference type="Proteomes" id="UP001178888">
    <property type="component" value="Unassembled WGS sequence"/>
</dbReference>
<dbReference type="RefSeq" id="WP_308913109.1">
    <property type="nucleotide sequence ID" value="NZ_JAVGVR010000001.1"/>
</dbReference>
<protein>
    <submittedName>
        <fullName evidence="2">SpoIID/LytB domain-containing protein</fullName>
    </submittedName>
</protein>
<feature type="domain" description="Fibronectin type-III" evidence="1">
    <location>
        <begin position="972"/>
        <end position="1060"/>
    </location>
</feature>
<organism evidence="2 3">
    <name type="scientific">Bacillus salipaludis</name>
    <dbReference type="NCBI Taxonomy" id="2547811"/>
    <lineage>
        <taxon>Bacteria</taxon>
        <taxon>Bacillati</taxon>
        <taxon>Bacillota</taxon>
        <taxon>Bacilli</taxon>
        <taxon>Bacillales</taxon>
        <taxon>Bacillaceae</taxon>
        <taxon>Bacillus</taxon>
    </lineage>
</organism>
<dbReference type="InterPro" id="IPR013783">
    <property type="entry name" value="Ig-like_fold"/>
</dbReference>
<evidence type="ECO:0000313" key="3">
    <source>
        <dbReference type="Proteomes" id="UP001178888"/>
    </source>
</evidence>
<sequence length="1060" mass="114357">MRKLLIFLIVTVVFLGIVPSYKDAATIATEPHVQVKLVKYLGNQSSISLKIVGNYYLNGDSTNLLTSDRSYTVKVESETLALYDGTTRLATGSELSITPVNSIDHAVINNREYAGSFLFTVEKNQYVRPINTINLEDYVKSVVPDEMPALWQMEALKAQAVSARTYAYFRLNQVINDTTTFQVYGGVTSLHPRSSEAVDATEGEILTYDGNIIDAVFSASNGGKTEKLFNVWYPKSLPYFKVQADEYDTANTWDATLHKQQMDVTSLDLKNPDSWWDSKNEKDALYANNIKKWMMNNLSGFSGKQIKIVSIPKVYFYSPTESGRFTKSDLSLEFFIKDVFNSNGELELQTASINNQLADDMRTIIGTNDPAKPGSRDLKSNLFSINETNDAFVFSGSGNGHGVGLSQFGANRRAAAGILYKDILSFYYPGTLLSKQYAIPPGPATVNDVTDKDTSVTGMAEAGSTVEVKVNGNIIGSAKAGTDGKFTVGIPVQVAGTELVITATDIAGNVSEDAKIVVKDVTSPEKPKVNKVTDKDTSVTGQAEAGAKVEVKVNSSVSGSGIAEEDGQYKVTIPSQKAGTELVIVAIDAAGNVSEKAIVVVEPSAPTGLSVSSNSYNSLKASWKGPSDISGYEIWRALSSSGPYTKVSTTTKNTFTDSSLNTGTTYYYKVRAYKTGTITAYSGFSSMGSAKPVPAAPLSVKASSSSYSSIKTSWATVSGANGYEVYRSTSSTGTYSLVGITPSPSYTNGGLTTNKAYYYKIRAYRTVGQTKVYSNFSSIVSTKPVPAAPLSVKANSSSYSSIKTNWAAVSGANGYEVYRSTSSTGTYSLVGTTSSTSFTNGGLTTNKAYYYKIRAYRTVGQTKVYSNFSSIVSTKPVPAAPLSVKASSSSYSSIKTSWATVSGANGYEVYRSTSSTGTYSLVGTTPSPSYTNGRLTTNKAYYYKIRAYRTVGQTKVYSNFSSIVNTKPIPSVPPNFKATRLSSKSIKVTWNSVSGASGYEVYRATSSKGSYRLLKSTTSLNYTNTGLERGNTYYYKLRAYRIVGKSKVYSGWTAIKSARP</sequence>
<accession>A0AA90QNC5</accession>
<dbReference type="InterPro" id="IPR013693">
    <property type="entry name" value="SpoIID/LytB_N"/>
</dbReference>
<dbReference type="Pfam" id="PF17936">
    <property type="entry name" value="Big_6"/>
    <property type="match status" value="2"/>
</dbReference>
<keyword evidence="3" id="KW-1185">Reference proteome</keyword>
<dbReference type="NCBIfam" id="TIGR02669">
    <property type="entry name" value="SpoIID_LytB"/>
    <property type="match status" value="1"/>
</dbReference>
<dbReference type="InterPro" id="IPR013486">
    <property type="entry name" value="SpoIID/LytB"/>
</dbReference>
<dbReference type="CDD" id="cd00063">
    <property type="entry name" value="FN3"/>
    <property type="match status" value="3"/>
</dbReference>
<dbReference type="Pfam" id="PF00041">
    <property type="entry name" value="fn3"/>
    <property type="match status" value="2"/>
</dbReference>
<feature type="domain" description="Fibronectin type-III" evidence="1">
    <location>
        <begin position="880"/>
        <end position="969"/>
    </location>
</feature>
<dbReference type="Pfam" id="PF08486">
    <property type="entry name" value="SpoIID"/>
    <property type="match status" value="1"/>
</dbReference>
<evidence type="ECO:0000259" key="1">
    <source>
        <dbReference type="PROSITE" id="PS50853"/>
    </source>
</evidence>
<dbReference type="InterPro" id="IPR041498">
    <property type="entry name" value="Big_6"/>
</dbReference>
<proteinExistence type="predicted"/>
<dbReference type="Gene3D" id="2.60.40.10">
    <property type="entry name" value="Immunoglobulins"/>
    <property type="match status" value="7"/>
</dbReference>